<gene>
    <name evidence="1" type="ORF">GIB67_040012</name>
</gene>
<accession>A0A7J7MUY4</accession>
<evidence type="ECO:0000313" key="1">
    <source>
        <dbReference type="EMBL" id="KAF6158498.1"/>
    </source>
</evidence>
<dbReference type="EMBL" id="JACGCM010001219">
    <property type="protein sequence ID" value="KAF6158498.1"/>
    <property type="molecule type" value="Genomic_DNA"/>
</dbReference>
<evidence type="ECO:0000313" key="2">
    <source>
        <dbReference type="Proteomes" id="UP000541444"/>
    </source>
</evidence>
<protein>
    <recommendedName>
        <fullName evidence="3">Helitron helicase-like domain-containing protein</fullName>
    </recommendedName>
</protein>
<comment type="caution">
    <text evidence="1">The sequence shown here is derived from an EMBL/GenBank/DDBJ whole genome shotgun (WGS) entry which is preliminary data.</text>
</comment>
<dbReference type="PANTHER" id="PTHR45786">
    <property type="entry name" value="DNA BINDING PROTEIN-LIKE"/>
    <property type="match status" value="1"/>
</dbReference>
<dbReference type="Proteomes" id="UP000541444">
    <property type="component" value="Unassembled WGS sequence"/>
</dbReference>
<keyword evidence="2" id="KW-1185">Reference proteome</keyword>
<dbReference type="PANTHER" id="PTHR45786:SF74">
    <property type="entry name" value="ATP-DEPENDENT DNA HELICASE"/>
    <property type="match status" value="1"/>
</dbReference>
<evidence type="ECO:0008006" key="3">
    <source>
        <dbReference type="Google" id="ProtNLM"/>
    </source>
</evidence>
<sequence>MYAQLYIYNPSAALHTRQRINPHLRKDVLKIIEDTLLKSNPFCELFHRAYEVLEDAVGEDKIFNVPAYLHYSTSIDHRRYNLPSTDEIEVILPGDGSKISSVRDIIVYIKVEQSLMQISECHPAYLPLHYVLLFPTGQLGWSIHLKHWNVERNTWYSSGKGLTQMEYYCYRLFEHPIEYSPIHIAGKLFQQFIVDA</sequence>
<dbReference type="OrthoDB" id="1928976at2759"/>
<reference evidence="1 2" key="1">
    <citation type="journal article" date="2020" name="IScience">
        <title>Genome Sequencing of the Endangered Kingdonia uniflora (Circaeasteraceae, Ranunculales) Reveals Potential Mechanisms of Evolutionary Specialization.</title>
        <authorList>
            <person name="Sun Y."/>
            <person name="Deng T."/>
            <person name="Zhang A."/>
            <person name="Moore M.J."/>
            <person name="Landis J.B."/>
            <person name="Lin N."/>
            <person name="Zhang H."/>
            <person name="Zhang X."/>
            <person name="Huang J."/>
            <person name="Zhang X."/>
            <person name="Sun H."/>
            <person name="Wang H."/>
        </authorList>
    </citation>
    <scope>NUCLEOTIDE SEQUENCE [LARGE SCALE GENOMIC DNA]</scope>
    <source>
        <strain evidence="1">TB1705</strain>
        <tissue evidence="1">Leaf</tissue>
    </source>
</reference>
<name>A0A7J7MUY4_9MAGN</name>
<proteinExistence type="predicted"/>
<organism evidence="1 2">
    <name type="scientific">Kingdonia uniflora</name>
    <dbReference type="NCBI Taxonomy" id="39325"/>
    <lineage>
        <taxon>Eukaryota</taxon>
        <taxon>Viridiplantae</taxon>
        <taxon>Streptophyta</taxon>
        <taxon>Embryophyta</taxon>
        <taxon>Tracheophyta</taxon>
        <taxon>Spermatophyta</taxon>
        <taxon>Magnoliopsida</taxon>
        <taxon>Ranunculales</taxon>
        <taxon>Circaeasteraceae</taxon>
        <taxon>Kingdonia</taxon>
    </lineage>
</organism>
<dbReference type="AlphaFoldDB" id="A0A7J7MUY4"/>